<dbReference type="Gene3D" id="1.10.8.430">
    <property type="entry name" value="Helical domain of apoptotic protease-activating factors"/>
    <property type="match status" value="1"/>
</dbReference>
<dbReference type="GO" id="GO:0005524">
    <property type="term" value="F:ATP binding"/>
    <property type="evidence" value="ECO:0007669"/>
    <property type="project" value="UniProtKB-KW"/>
</dbReference>
<dbReference type="FunFam" id="3.40.50.300:FF:001091">
    <property type="entry name" value="Probable disease resistance protein At1g61300"/>
    <property type="match status" value="1"/>
</dbReference>
<evidence type="ECO:0000256" key="1">
    <source>
        <dbReference type="ARBA" id="ARBA00022614"/>
    </source>
</evidence>
<dbReference type="PRINTS" id="PR00364">
    <property type="entry name" value="DISEASERSIST"/>
</dbReference>
<evidence type="ECO:0000256" key="5">
    <source>
        <dbReference type="ARBA" id="ARBA00022840"/>
    </source>
</evidence>
<keyword evidence="2" id="KW-0677">Repeat</keyword>
<dbReference type="PANTHER" id="PTHR33463:SF204">
    <property type="entry name" value="NB-ARC DOMAIN-CONTAINING PROTEIN"/>
    <property type="match status" value="1"/>
</dbReference>
<comment type="caution">
    <text evidence="7">The sequence shown here is derived from an EMBL/GenBank/DDBJ whole genome shotgun (WGS) entry which is preliminary data.</text>
</comment>
<keyword evidence="5" id="KW-0067">ATP-binding</keyword>
<keyword evidence="4" id="KW-0611">Plant defense</keyword>
<dbReference type="GO" id="GO:0043531">
    <property type="term" value="F:ADP binding"/>
    <property type="evidence" value="ECO:0007669"/>
    <property type="project" value="InterPro"/>
</dbReference>
<sequence length="329" mass="36843">MVDVRNLKAKIDEKKSCLNGWCPNWGWRCWLALKRDSTTIVGLYGIGGVGKTTLANFVGNQLRQEKIFDEVGIATVSQDPDIIKVQGELAKSLGWALNEKDERERADRLRLMFSESKSSKILIILDDVWNELDLKTIGIPVGDGDNCWKILLTTRLPPVCYSMRCDPQIQLGFLKPEEGLDLLREHSGIDVADSKLIGVSEQVADECKGLPLAIKAVGSALKGKGFDEWNLALDKLQDAKLNTIEGIGKEDQDVYRCLKFSYDYLNDEDSRSCFLLCSLFPEDYEIDLDDLVGYAVGLRWYRAESIEKVRSLLSGTIKELKASSLLLDA</sequence>
<evidence type="ECO:0000313" key="7">
    <source>
        <dbReference type="EMBL" id="GAY63772.1"/>
    </source>
</evidence>
<dbReference type="InterPro" id="IPR042197">
    <property type="entry name" value="Apaf_helical"/>
</dbReference>
<protein>
    <recommendedName>
        <fullName evidence="6">AAA+ ATPase domain-containing protein</fullName>
    </recommendedName>
</protein>
<gene>
    <name evidence="7" type="ORF">CUMW_228310</name>
</gene>
<dbReference type="PANTHER" id="PTHR33463">
    <property type="entry name" value="NB-ARC DOMAIN-CONTAINING PROTEIN-RELATED"/>
    <property type="match status" value="1"/>
</dbReference>
<evidence type="ECO:0000259" key="6">
    <source>
        <dbReference type="SMART" id="SM00382"/>
    </source>
</evidence>
<dbReference type="AlphaFoldDB" id="A0A2H5QGN9"/>
<keyword evidence="3" id="KW-0547">Nucleotide-binding</keyword>
<dbReference type="InterPro" id="IPR050905">
    <property type="entry name" value="Plant_NBS-LRR"/>
</dbReference>
<dbReference type="Pfam" id="PF00931">
    <property type="entry name" value="NB-ARC"/>
    <property type="match status" value="1"/>
</dbReference>
<name>A0A2H5QGN9_CITUN</name>
<reference evidence="7 8" key="1">
    <citation type="journal article" date="2017" name="Front. Genet.">
        <title>Draft sequencing of the heterozygous diploid genome of Satsuma (Citrus unshiu Marc.) using a hybrid assembly approach.</title>
        <authorList>
            <person name="Shimizu T."/>
            <person name="Tanizawa Y."/>
            <person name="Mochizuki T."/>
            <person name="Nagasaki H."/>
            <person name="Yoshioka T."/>
            <person name="Toyoda A."/>
            <person name="Fujiyama A."/>
            <person name="Kaminuma E."/>
            <person name="Nakamura Y."/>
        </authorList>
    </citation>
    <scope>NUCLEOTIDE SEQUENCE [LARGE SCALE GENOMIC DNA]</scope>
    <source>
        <strain evidence="8">cv. Miyagawa wase</strain>
    </source>
</reference>
<evidence type="ECO:0000256" key="4">
    <source>
        <dbReference type="ARBA" id="ARBA00022821"/>
    </source>
</evidence>
<dbReference type="InterPro" id="IPR002182">
    <property type="entry name" value="NB-ARC"/>
</dbReference>
<dbReference type="InterPro" id="IPR036388">
    <property type="entry name" value="WH-like_DNA-bd_sf"/>
</dbReference>
<accession>A0A2H5QGN9</accession>
<keyword evidence="8" id="KW-1185">Reference proteome</keyword>
<evidence type="ECO:0000313" key="8">
    <source>
        <dbReference type="Proteomes" id="UP000236630"/>
    </source>
</evidence>
<dbReference type="EMBL" id="BDQV01000371">
    <property type="protein sequence ID" value="GAY63772.1"/>
    <property type="molecule type" value="Genomic_DNA"/>
</dbReference>
<organism evidence="7 8">
    <name type="scientific">Citrus unshiu</name>
    <name type="common">Satsuma mandarin</name>
    <name type="synonym">Citrus nobilis var. unshiu</name>
    <dbReference type="NCBI Taxonomy" id="55188"/>
    <lineage>
        <taxon>Eukaryota</taxon>
        <taxon>Viridiplantae</taxon>
        <taxon>Streptophyta</taxon>
        <taxon>Embryophyta</taxon>
        <taxon>Tracheophyta</taxon>
        <taxon>Spermatophyta</taxon>
        <taxon>Magnoliopsida</taxon>
        <taxon>eudicotyledons</taxon>
        <taxon>Gunneridae</taxon>
        <taxon>Pentapetalae</taxon>
        <taxon>rosids</taxon>
        <taxon>malvids</taxon>
        <taxon>Sapindales</taxon>
        <taxon>Rutaceae</taxon>
        <taxon>Aurantioideae</taxon>
        <taxon>Citrus</taxon>
    </lineage>
</organism>
<dbReference type="InterPro" id="IPR027417">
    <property type="entry name" value="P-loop_NTPase"/>
</dbReference>
<dbReference type="SMART" id="SM00382">
    <property type="entry name" value="AAA"/>
    <property type="match status" value="1"/>
</dbReference>
<proteinExistence type="predicted"/>
<feature type="domain" description="AAA+ ATPase" evidence="6">
    <location>
        <begin position="37"/>
        <end position="190"/>
    </location>
</feature>
<feature type="non-terminal residue" evidence="7">
    <location>
        <position position="329"/>
    </location>
</feature>
<evidence type="ECO:0000256" key="3">
    <source>
        <dbReference type="ARBA" id="ARBA00022741"/>
    </source>
</evidence>
<evidence type="ECO:0000256" key="2">
    <source>
        <dbReference type="ARBA" id="ARBA00022737"/>
    </source>
</evidence>
<dbReference type="InterPro" id="IPR003593">
    <property type="entry name" value="AAA+_ATPase"/>
</dbReference>
<dbReference type="GO" id="GO:0006952">
    <property type="term" value="P:defense response"/>
    <property type="evidence" value="ECO:0007669"/>
    <property type="project" value="UniProtKB-KW"/>
</dbReference>
<keyword evidence="1" id="KW-0433">Leucine-rich repeat</keyword>
<dbReference type="Proteomes" id="UP000236630">
    <property type="component" value="Unassembled WGS sequence"/>
</dbReference>
<dbReference type="SUPFAM" id="SSF52540">
    <property type="entry name" value="P-loop containing nucleoside triphosphate hydrolases"/>
    <property type="match status" value="1"/>
</dbReference>
<dbReference type="Gene3D" id="1.10.10.10">
    <property type="entry name" value="Winged helix-like DNA-binding domain superfamily/Winged helix DNA-binding domain"/>
    <property type="match status" value="1"/>
</dbReference>
<dbReference type="Gene3D" id="3.40.50.300">
    <property type="entry name" value="P-loop containing nucleotide triphosphate hydrolases"/>
    <property type="match status" value="1"/>
</dbReference>